<evidence type="ECO:0000313" key="1">
    <source>
        <dbReference type="EMBL" id="GBP75558.1"/>
    </source>
</evidence>
<comment type="caution">
    <text evidence="1">The sequence shown here is derived from an EMBL/GenBank/DDBJ whole genome shotgun (WGS) entry which is preliminary data.</text>
</comment>
<dbReference type="Proteomes" id="UP000299102">
    <property type="component" value="Unassembled WGS sequence"/>
</dbReference>
<name>A0A4C1YHJ5_EUMVA</name>
<dbReference type="AlphaFoldDB" id="A0A4C1YHJ5"/>
<organism evidence="1 2">
    <name type="scientific">Eumeta variegata</name>
    <name type="common">Bagworm moth</name>
    <name type="synonym">Eumeta japonica</name>
    <dbReference type="NCBI Taxonomy" id="151549"/>
    <lineage>
        <taxon>Eukaryota</taxon>
        <taxon>Metazoa</taxon>
        <taxon>Ecdysozoa</taxon>
        <taxon>Arthropoda</taxon>
        <taxon>Hexapoda</taxon>
        <taxon>Insecta</taxon>
        <taxon>Pterygota</taxon>
        <taxon>Neoptera</taxon>
        <taxon>Endopterygota</taxon>
        <taxon>Lepidoptera</taxon>
        <taxon>Glossata</taxon>
        <taxon>Ditrysia</taxon>
        <taxon>Tineoidea</taxon>
        <taxon>Psychidae</taxon>
        <taxon>Oiketicinae</taxon>
        <taxon>Eumeta</taxon>
    </lineage>
</organism>
<gene>
    <name evidence="1" type="ORF">EVAR_50243_1</name>
</gene>
<evidence type="ECO:0000313" key="2">
    <source>
        <dbReference type="Proteomes" id="UP000299102"/>
    </source>
</evidence>
<keyword evidence="2" id="KW-1185">Reference proteome</keyword>
<sequence length="154" mass="15890">MPSLENISEGIGIRSHLNASICVCAEHASLCSACGHSAAVPYAGTRRFFILVSSYACTIEALCRAILANVGAGLSSRCGTPMTNNNNGVSGAAGEPAHLDMESLEEMLRKSLISAPLTSLVPSLTPESSSVIAQIVLQDCCTTKSPPPELKTAG</sequence>
<dbReference type="EMBL" id="BGZK01001253">
    <property type="protein sequence ID" value="GBP75558.1"/>
    <property type="molecule type" value="Genomic_DNA"/>
</dbReference>
<proteinExistence type="predicted"/>
<reference evidence="1 2" key="1">
    <citation type="journal article" date="2019" name="Commun. Biol.">
        <title>The bagworm genome reveals a unique fibroin gene that provides high tensile strength.</title>
        <authorList>
            <person name="Kono N."/>
            <person name="Nakamura H."/>
            <person name="Ohtoshi R."/>
            <person name="Tomita M."/>
            <person name="Numata K."/>
            <person name="Arakawa K."/>
        </authorList>
    </citation>
    <scope>NUCLEOTIDE SEQUENCE [LARGE SCALE GENOMIC DNA]</scope>
</reference>
<protein>
    <submittedName>
        <fullName evidence="1">Uncharacterized protein</fullName>
    </submittedName>
</protein>
<accession>A0A4C1YHJ5</accession>